<reference evidence="1" key="1">
    <citation type="journal article" date="2015" name="Nature">
        <title>Complex archaea that bridge the gap between prokaryotes and eukaryotes.</title>
        <authorList>
            <person name="Spang A."/>
            <person name="Saw J.H."/>
            <person name="Jorgensen S.L."/>
            <person name="Zaremba-Niedzwiedzka K."/>
            <person name="Martijn J."/>
            <person name="Lind A.E."/>
            <person name="van Eijk R."/>
            <person name="Schleper C."/>
            <person name="Guy L."/>
            <person name="Ettema T.J."/>
        </authorList>
    </citation>
    <scope>NUCLEOTIDE SEQUENCE</scope>
</reference>
<gene>
    <name evidence="1" type="ORF">LCGC14_3018730</name>
</gene>
<evidence type="ECO:0000313" key="1">
    <source>
        <dbReference type="EMBL" id="KKK61003.1"/>
    </source>
</evidence>
<sequence length="23" mass="2609">MTGPTTAEWIEALEKCLSQKWDA</sequence>
<accession>A0A0F8WWG8</accession>
<organism evidence="1">
    <name type="scientific">marine sediment metagenome</name>
    <dbReference type="NCBI Taxonomy" id="412755"/>
    <lineage>
        <taxon>unclassified sequences</taxon>
        <taxon>metagenomes</taxon>
        <taxon>ecological metagenomes</taxon>
    </lineage>
</organism>
<dbReference type="AlphaFoldDB" id="A0A0F8WWG8"/>
<feature type="non-terminal residue" evidence="1">
    <location>
        <position position="23"/>
    </location>
</feature>
<dbReference type="EMBL" id="LAZR01062690">
    <property type="protein sequence ID" value="KKK61003.1"/>
    <property type="molecule type" value="Genomic_DNA"/>
</dbReference>
<protein>
    <submittedName>
        <fullName evidence="1">Uncharacterized protein</fullName>
    </submittedName>
</protein>
<proteinExistence type="predicted"/>
<name>A0A0F8WWG8_9ZZZZ</name>
<comment type="caution">
    <text evidence="1">The sequence shown here is derived from an EMBL/GenBank/DDBJ whole genome shotgun (WGS) entry which is preliminary data.</text>
</comment>